<keyword evidence="5" id="KW-1185">Reference proteome</keyword>
<evidence type="ECO:0000256" key="3">
    <source>
        <dbReference type="SAM" id="Phobius"/>
    </source>
</evidence>
<keyword evidence="3" id="KW-1133">Transmembrane helix</keyword>
<keyword evidence="3" id="KW-0472">Membrane</keyword>
<feature type="transmembrane region" description="Helical" evidence="3">
    <location>
        <begin position="224"/>
        <end position="244"/>
    </location>
</feature>
<feature type="transmembrane region" description="Helical" evidence="3">
    <location>
        <begin position="193"/>
        <end position="212"/>
    </location>
</feature>
<feature type="transmembrane region" description="Helical" evidence="3">
    <location>
        <begin position="346"/>
        <end position="365"/>
    </location>
</feature>
<dbReference type="GO" id="GO:0022857">
    <property type="term" value="F:transmembrane transporter activity"/>
    <property type="evidence" value="ECO:0007669"/>
    <property type="project" value="InterPro"/>
</dbReference>
<dbReference type="GO" id="GO:0016020">
    <property type="term" value="C:membrane"/>
    <property type="evidence" value="ECO:0007669"/>
    <property type="project" value="UniProtKB-SubCell"/>
</dbReference>
<proteinExistence type="inferred from homology"/>
<dbReference type="SUPFAM" id="SSF103473">
    <property type="entry name" value="MFS general substrate transporter"/>
    <property type="match status" value="1"/>
</dbReference>
<dbReference type="Pfam" id="PF07690">
    <property type="entry name" value="MFS_1"/>
    <property type="match status" value="1"/>
</dbReference>
<reference evidence="4 5" key="1">
    <citation type="submission" date="2023-10" db="EMBL/GenBank/DDBJ databases">
        <title>Draft genome sequence of Xylaria bambusicola isolate GMP-LS, the root and basal stem rot pathogen of sugarcane in Indonesia.</title>
        <authorList>
            <person name="Selvaraj P."/>
            <person name="Muralishankar V."/>
            <person name="Muruganantham S."/>
            <person name="Sp S."/>
            <person name="Haryani S."/>
            <person name="Lau K.J.X."/>
            <person name="Naqvi N.I."/>
        </authorList>
    </citation>
    <scope>NUCLEOTIDE SEQUENCE [LARGE SCALE GENOMIC DNA]</scope>
    <source>
        <strain evidence="4">GMP-LS</strain>
    </source>
</reference>
<gene>
    <name evidence="4" type="ORF">RRF57_000232</name>
</gene>
<dbReference type="InterPro" id="IPR036259">
    <property type="entry name" value="MFS_trans_sf"/>
</dbReference>
<comment type="caution">
    <text evidence="4">The sequence shown here is derived from an EMBL/GenBank/DDBJ whole genome shotgun (WGS) entry which is preliminary data.</text>
</comment>
<organism evidence="4 5">
    <name type="scientific">Xylaria bambusicola</name>
    <dbReference type="NCBI Taxonomy" id="326684"/>
    <lineage>
        <taxon>Eukaryota</taxon>
        <taxon>Fungi</taxon>
        <taxon>Dikarya</taxon>
        <taxon>Ascomycota</taxon>
        <taxon>Pezizomycotina</taxon>
        <taxon>Sordariomycetes</taxon>
        <taxon>Xylariomycetidae</taxon>
        <taxon>Xylariales</taxon>
        <taxon>Xylariaceae</taxon>
        <taxon>Xylaria</taxon>
    </lineage>
</organism>
<evidence type="ECO:0000256" key="2">
    <source>
        <dbReference type="ARBA" id="ARBA00006727"/>
    </source>
</evidence>
<evidence type="ECO:0008006" key="6">
    <source>
        <dbReference type="Google" id="ProtNLM"/>
    </source>
</evidence>
<evidence type="ECO:0000313" key="4">
    <source>
        <dbReference type="EMBL" id="KAK5624516.1"/>
    </source>
</evidence>
<feature type="transmembrane region" description="Helical" evidence="3">
    <location>
        <begin position="415"/>
        <end position="438"/>
    </location>
</feature>
<comment type="subcellular location">
    <subcellularLocation>
        <location evidence="1">Membrane</location>
        <topology evidence="1">Multi-pass membrane protein</topology>
    </subcellularLocation>
</comment>
<feature type="transmembrane region" description="Helical" evidence="3">
    <location>
        <begin position="99"/>
        <end position="119"/>
    </location>
</feature>
<accession>A0AAN7Z5G1</accession>
<sequence>MMDIMCSQTESVSLRELSTSNSHVANAIQGDGDGGDESRTLAMTSDARQIEARRKRALILLGASISQLPIWGFSMSYGVFQEYYLNNWTLAGSRDATGIIGTTSNGVVYLSIPFLSALFTRRWARHRQTAAMAGALLAALSFALSSFSVHVWNLVATQGVLAALGSALVYSPTTLSLGEWFSSHAGRKNHRAVAYGVTLSCKNVVGSVMPFVVRALLENYGFRVAVRIWAAVALGTSLLSIFLIPTHPNVLASTSEEEEEGYRRRGIPWHFLHHRTFYVYAVAIVLQSAGYGIPQSYLPTYAREVTELSQTSATLLLTVFNVPGILASSLFGYLSDNRYFPLSATTVTAISALCSALAAFLLWGLTSQGSLALLLLFSITFGFFAGGYSATWGGVINELESEAARWNEAVDPGMLYGLLNGARGIGYVSGGLLSVPLLKAGSEVSIGGLGYSSTFGPLILFTGLSSVFGGWGILWRWIASVRRVW</sequence>
<dbReference type="PANTHER" id="PTHR11360:SF156">
    <property type="entry name" value="MONOCARBOXYLATE TRANSPORTER, PUTATIVE (AFU_ORTHOLOGUE AFUA_4G14260)-RELATED"/>
    <property type="match status" value="1"/>
</dbReference>
<dbReference type="PANTHER" id="PTHR11360">
    <property type="entry name" value="MONOCARBOXYLATE TRANSPORTER"/>
    <property type="match status" value="1"/>
</dbReference>
<comment type="similarity">
    <text evidence="2">Belongs to the major facilitator superfamily. Monocarboxylate porter (TC 2.A.1.13) family.</text>
</comment>
<feature type="transmembrane region" description="Helical" evidence="3">
    <location>
        <begin position="313"/>
        <end position="334"/>
    </location>
</feature>
<dbReference type="Proteomes" id="UP001305414">
    <property type="component" value="Unassembled WGS sequence"/>
</dbReference>
<feature type="transmembrane region" description="Helical" evidence="3">
    <location>
        <begin position="159"/>
        <end position="181"/>
    </location>
</feature>
<feature type="transmembrane region" description="Helical" evidence="3">
    <location>
        <begin position="458"/>
        <end position="478"/>
    </location>
</feature>
<dbReference type="AlphaFoldDB" id="A0AAN7Z5G1"/>
<evidence type="ECO:0000256" key="1">
    <source>
        <dbReference type="ARBA" id="ARBA00004141"/>
    </source>
</evidence>
<evidence type="ECO:0000313" key="5">
    <source>
        <dbReference type="Proteomes" id="UP001305414"/>
    </source>
</evidence>
<feature type="transmembrane region" description="Helical" evidence="3">
    <location>
        <begin position="131"/>
        <end position="153"/>
    </location>
</feature>
<feature type="transmembrane region" description="Helical" evidence="3">
    <location>
        <begin position="277"/>
        <end position="293"/>
    </location>
</feature>
<feature type="transmembrane region" description="Helical" evidence="3">
    <location>
        <begin position="371"/>
        <end position="395"/>
    </location>
</feature>
<dbReference type="Gene3D" id="1.20.1250.20">
    <property type="entry name" value="MFS general substrate transporter like domains"/>
    <property type="match status" value="2"/>
</dbReference>
<dbReference type="InterPro" id="IPR050327">
    <property type="entry name" value="Proton-linked_MCT"/>
</dbReference>
<protein>
    <recommendedName>
        <fullName evidence="6">Major facilitator superfamily (MFS) profile domain-containing protein</fullName>
    </recommendedName>
</protein>
<dbReference type="EMBL" id="JAWHQM010000001">
    <property type="protein sequence ID" value="KAK5624516.1"/>
    <property type="molecule type" value="Genomic_DNA"/>
</dbReference>
<name>A0AAN7Z5G1_9PEZI</name>
<dbReference type="InterPro" id="IPR011701">
    <property type="entry name" value="MFS"/>
</dbReference>
<feature type="transmembrane region" description="Helical" evidence="3">
    <location>
        <begin position="58"/>
        <end position="79"/>
    </location>
</feature>
<keyword evidence="3" id="KW-0812">Transmembrane</keyword>